<evidence type="ECO:0000259" key="6">
    <source>
        <dbReference type="Pfam" id="PF03372"/>
    </source>
</evidence>
<keyword evidence="3" id="KW-0479">Metal-binding</keyword>
<dbReference type="GO" id="GO:0016829">
    <property type="term" value="F:lyase activity"/>
    <property type="evidence" value="ECO:0007669"/>
    <property type="project" value="UniProtKB-KW"/>
</dbReference>
<evidence type="ECO:0000256" key="1">
    <source>
        <dbReference type="ARBA" id="ARBA00001946"/>
    </source>
</evidence>
<dbReference type="InterPro" id="IPR036691">
    <property type="entry name" value="Endo/exonu/phosph_ase_sf"/>
</dbReference>
<dbReference type="PANTHER" id="PTHR22748">
    <property type="entry name" value="AP ENDONUCLEASE"/>
    <property type="match status" value="1"/>
</dbReference>
<evidence type="ECO:0000313" key="7">
    <source>
        <dbReference type="EMBL" id="KAF7682645.1"/>
    </source>
</evidence>
<evidence type="ECO:0000256" key="2">
    <source>
        <dbReference type="ARBA" id="ARBA00007092"/>
    </source>
</evidence>
<comment type="cofactor">
    <cofactor evidence="1">
        <name>Mg(2+)</name>
        <dbReference type="ChEBI" id="CHEBI:18420"/>
    </cofactor>
</comment>
<dbReference type="Gene3D" id="3.60.10.10">
    <property type="entry name" value="Endonuclease/exonuclease/phosphatase"/>
    <property type="match status" value="1"/>
</dbReference>
<reference evidence="7 8" key="1">
    <citation type="submission" date="2019-01" db="EMBL/GenBank/DDBJ databases">
        <title>Genomes sequencing and comparative genomics of infectious freshwater microsporidia, Cucumispora dikerogammari and Thelohania contejeani.</title>
        <authorList>
            <person name="Cormier A."/>
            <person name="Giraud I."/>
            <person name="Wattier R."/>
            <person name="Teixeira M."/>
            <person name="Grandjean F."/>
            <person name="Rigaud T."/>
            <person name="Cordaux R."/>
        </authorList>
    </citation>
    <scope>NUCLEOTIDE SEQUENCE [LARGE SCALE GENOMIC DNA]</scope>
    <source>
        <strain evidence="7">T1</strain>
        <tissue evidence="7">Spores</tissue>
    </source>
</reference>
<feature type="domain" description="Endonuclease/exonuclease/phosphatase" evidence="6">
    <location>
        <begin position="4"/>
        <end position="318"/>
    </location>
</feature>
<keyword evidence="4" id="KW-0378">Hydrolase</keyword>
<sequence length="353" mass="42145">MRILSFNVNGIKSYIKFVSKKYSLSFNDFIKNILNTDILCLQETKCNTMEQFNNLKDYEMFYSSNKFRKGYCGVATFVSKSLYCKACIKNFKQADSKYNINFCDLEKKEYISKMFDEGRIIITDHGKFKLLNCYFPYLDNNSADFDSKKERIYKFYELITMLIDENTILCGDLNAVYSIYDHFIYAKEAFRIVSNLRKSSFSKADKYTEEFPVLERIEKCEYSPTELPFIFKSIAELKKYFFESQQRVWLKYFLDRNTHMDSFRIYNDNFNCYTCWNTFLGLRLYNLGTRIDYVIIPKCLNQYIYDAGIMPDIYGSDHCPVYADFNISFDKIEEESNILKRKTNLHLFFNKLK</sequence>
<gene>
    <name evidence="7" type="primary">Apex2</name>
    <name evidence="7" type="ORF">TCON_2137</name>
</gene>
<dbReference type="PANTHER" id="PTHR22748:SF4">
    <property type="entry name" value="DNA-(APURINIC OR APYRIMIDINIC SITE) ENDONUCLEASE 2"/>
    <property type="match status" value="1"/>
</dbReference>
<evidence type="ECO:0000256" key="4">
    <source>
        <dbReference type="ARBA" id="ARBA00022801"/>
    </source>
</evidence>
<comment type="caution">
    <text evidence="7">The sequence shown here is derived from an EMBL/GenBank/DDBJ whole genome shotgun (WGS) entry which is preliminary data.</text>
</comment>
<organism evidence="7 8">
    <name type="scientific">Astathelohania contejeani</name>
    <dbReference type="NCBI Taxonomy" id="164912"/>
    <lineage>
        <taxon>Eukaryota</taxon>
        <taxon>Fungi</taxon>
        <taxon>Fungi incertae sedis</taxon>
        <taxon>Microsporidia</taxon>
        <taxon>Astathelohaniidae</taxon>
        <taxon>Astathelohania</taxon>
    </lineage>
</organism>
<name>A0ABQ7HWY3_9MICR</name>
<dbReference type="Pfam" id="PF03372">
    <property type="entry name" value="Exo_endo_phos"/>
    <property type="match status" value="1"/>
</dbReference>
<proteinExistence type="inferred from homology"/>
<keyword evidence="7" id="KW-0456">Lyase</keyword>
<dbReference type="InterPro" id="IPR005135">
    <property type="entry name" value="Endo/exonuclease/phosphatase"/>
</dbReference>
<comment type="similarity">
    <text evidence="2">Belongs to the DNA repair enzymes AP/ExoA family.</text>
</comment>
<evidence type="ECO:0000256" key="5">
    <source>
        <dbReference type="ARBA" id="ARBA00022842"/>
    </source>
</evidence>
<evidence type="ECO:0000256" key="3">
    <source>
        <dbReference type="ARBA" id="ARBA00022723"/>
    </source>
</evidence>
<keyword evidence="5" id="KW-0460">Magnesium</keyword>
<keyword evidence="8" id="KW-1185">Reference proteome</keyword>
<dbReference type="PROSITE" id="PS51435">
    <property type="entry name" value="AP_NUCLEASE_F1_4"/>
    <property type="match status" value="1"/>
</dbReference>
<dbReference type="SUPFAM" id="SSF56219">
    <property type="entry name" value="DNase I-like"/>
    <property type="match status" value="1"/>
</dbReference>
<protein>
    <submittedName>
        <fullName evidence="7">DNA-(Apurinic or apyrimidinic site) lyase 2</fullName>
    </submittedName>
</protein>
<accession>A0ABQ7HWY3</accession>
<dbReference type="InterPro" id="IPR004808">
    <property type="entry name" value="AP_endonuc_1"/>
</dbReference>
<dbReference type="Proteomes" id="UP001516464">
    <property type="component" value="Unassembled WGS sequence"/>
</dbReference>
<evidence type="ECO:0000313" key="8">
    <source>
        <dbReference type="Proteomes" id="UP001516464"/>
    </source>
</evidence>
<dbReference type="EMBL" id="SBIQ01000208">
    <property type="protein sequence ID" value="KAF7682645.1"/>
    <property type="molecule type" value="Genomic_DNA"/>
</dbReference>